<reference evidence="2 3" key="1">
    <citation type="submission" date="2020-07" db="EMBL/GenBank/DDBJ databases">
        <title>Sequencing the genomes of 1000 actinobacteria strains.</title>
        <authorList>
            <person name="Klenk H.-P."/>
        </authorList>
    </citation>
    <scope>NUCLEOTIDE SEQUENCE [LARGE SCALE GENOMIC DNA]</scope>
    <source>
        <strain evidence="2 3">DSM 26474</strain>
    </source>
</reference>
<evidence type="ECO:0000256" key="1">
    <source>
        <dbReference type="SAM" id="Phobius"/>
    </source>
</evidence>
<sequence length="174" mass="19238">MRDRRSIRKGEQSVPREVNGARTVSLRVVFAVAILLLPLELVVQRVVGQPYPGVYQPSFAATPLVGDTLTARVPIVHVTFADGTEQEVPFEEILPDAKLLSTSVFKSAFFDEAHANEPATVEYLRELLGRRFPEADPTTMVVDWTQQKIDVRDPDVRPGTVTSTVVVQLRGAAE</sequence>
<dbReference type="EMBL" id="JACCBM010000001">
    <property type="protein sequence ID" value="NYD68906.1"/>
    <property type="molecule type" value="Genomic_DNA"/>
</dbReference>
<comment type="caution">
    <text evidence="2">The sequence shown here is derived from an EMBL/GenBank/DDBJ whole genome shotgun (WGS) entry which is preliminary data.</text>
</comment>
<dbReference type="Proteomes" id="UP000549913">
    <property type="component" value="Unassembled WGS sequence"/>
</dbReference>
<dbReference type="RefSeq" id="WP_179546337.1">
    <property type="nucleotide sequence ID" value="NZ_BSEW01000001.1"/>
</dbReference>
<organism evidence="2 3">
    <name type="scientific">Herbiconiux flava</name>
    <dbReference type="NCBI Taxonomy" id="881268"/>
    <lineage>
        <taxon>Bacteria</taxon>
        <taxon>Bacillati</taxon>
        <taxon>Actinomycetota</taxon>
        <taxon>Actinomycetes</taxon>
        <taxon>Micrococcales</taxon>
        <taxon>Microbacteriaceae</taxon>
        <taxon>Herbiconiux</taxon>
    </lineage>
</organism>
<keyword evidence="1" id="KW-1133">Transmembrane helix</keyword>
<proteinExistence type="predicted"/>
<dbReference type="AlphaFoldDB" id="A0A852S9J3"/>
<name>A0A852S9J3_9MICO</name>
<evidence type="ECO:0000313" key="2">
    <source>
        <dbReference type="EMBL" id="NYD68906.1"/>
    </source>
</evidence>
<gene>
    <name evidence="2" type="ORF">BJ984_000064</name>
</gene>
<feature type="transmembrane region" description="Helical" evidence="1">
    <location>
        <begin position="21"/>
        <end position="39"/>
    </location>
</feature>
<keyword evidence="1" id="KW-0472">Membrane</keyword>
<accession>A0A852S9J3</accession>
<protein>
    <submittedName>
        <fullName evidence="2">Uncharacterized protein</fullName>
    </submittedName>
</protein>
<keyword evidence="3" id="KW-1185">Reference proteome</keyword>
<evidence type="ECO:0000313" key="3">
    <source>
        <dbReference type="Proteomes" id="UP000549913"/>
    </source>
</evidence>
<keyword evidence="1" id="KW-0812">Transmembrane</keyword>